<dbReference type="OrthoDB" id="9219298at2759"/>
<proteinExistence type="predicted"/>
<feature type="region of interest" description="Disordered" evidence="1">
    <location>
        <begin position="28"/>
        <end position="65"/>
    </location>
</feature>
<accession>A0A1V4J8W9</accession>
<evidence type="ECO:0000256" key="1">
    <source>
        <dbReference type="SAM" id="MobiDB-lite"/>
    </source>
</evidence>
<keyword evidence="3" id="KW-1185">Reference proteome</keyword>
<sequence>MDLSLAKDEPISDDGSASEMTYLRKGKKLLRKRQPEEGVRIWERNSPADTKVTEEGGGGDVPGARAEIPLQSMVKAIMRLTVPLQPMEVHNGVNIHLQPLEDPIPEQVSVLLSTYEPFIIICPPVQAGKRNDRVAWCVPGIQPRSAHQNEDAPFPCLAG</sequence>
<dbReference type="Proteomes" id="UP000190648">
    <property type="component" value="Unassembled WGS sequence"/>
</dbReference>
<comment type="caution">
    <text evidence="2">The sequence shown here is derived from an EMBL/GenBank/DDBJ whole genome shotgun (WGS) entry which is preliminary data.</text>
</comment>
<dbReference type="AlphaFoldDB" id="A0A1V4J8W9"/>
<gene>
    <name evidence="2" type="ORF">AV530_006123</name>
</gene>
<protein>
    <submittedName>
        <fullName evidence="2">Uncharacterized protein</fullName>
    </submittedName>
</protein>
<dbReference type="EMBL" id="LSYS01008581">
    <property type="protein sequence ID" value="OPJ68494.1"/>
    <property type="molecule type" value="Genomic_DNA"/>
</dbReference>
<evidence type="ECO:0000313" key="3">
    <source>
        <dbReference type="Proteomes" id="UP000190648"/>
    </source>
</evidence>
<reference evidence="2 3" key="1">
    <citation type="submission" date="2016-02" db="EMBL/GenBank/DDBJ databases">
        <title>Band-tailed pigeon sequencing and assembly.</title>
        <authorList>
            <person name="Soares A.E."/>
            <person name="Novak B.J."/>
            <person name="Rice E.S."/>
            <person name="O'Connell B."/>
            <person name="Chang D."/>
            <person name="Weber S."/>
            <person name="Shapiro B."/>
        </authorList>
    </citation>
    <scope>NUCLEOTIDE SEQUENCE [LARGE SCALE GENOMIC DNA]</scope>
    <source>
        <strain evidence="2">BTP2013</strain>
        <tissue evidence="2">Blood</tissue>
    </source>
</reference>
<name>A0A1V4J8W9_PATFA</name>
<feature type="compositionally biased region" description="Basic and acidic residues" evidence="1">
    <location>
        <begin position="33"/>
        <end position="43"/>
    </location>
</feature>
<organism evidence="2 3">
    <name type="scientific">Patagioenas fasciata monilis</name>
    <dbReference type="NCBI Taxonomy" id="372326"/>
    <lineage>
        <taxon>Eukaryota</taxon>
        <taxon>Metazoa</taxon>
        <taxon>Chordata</taxon>
        <taxon>Craniata</taxon>
        <taxon>Vertebrata</taxon>
        <taxon>Euteleostomi</taxon>
        <taxon>Archelosauria</taxon>
        <taxon>Archosauria</taxon>
        <taxon>Dinosauria</taxon>
        <taxon>Saurischia</taxon>
        <taxon>Theropoda</taxon>
        <taxon>Coelurosauria</taxon>
        <taxon>Aves</taxon>
        <taxon>Neognathae</taxon>
        <taxon>Neoaves</taxon>
        <taxon>Columbimorphae</taxon>
        <taxon>Columbiformes</taxon>
        <taxon>Columbidae</taxon>
        <taxon>Patagioenas</taxon>
    </lineage>
</organism>
<evidence type="ECO:0000313" key="2">
    <source>
        <dbReference type="EMBL" id="OPJ68494.1"/>
    </source>
</evidence>